<dbReference type="SMART" id="SM00116">
    <property type="entry name" value="CBS"/>
    <property type="match status" value="2"/>
</dbReference>
<evidence type="ECO:0000256" key="1">
    <source>
        <dbReference type="ARBA" id="ARBA00023122"/>
    </source>
</evidence>
<organism evidence="4 5">
    <name type="scientific">Thalassobacterium maritimum</name>
    <dbReference type="NCBI Taxonomy" id="3041265"/>
    <lineage>
        <taxon>Bacteria</taxon>
        <taxon>Pseudomonadati</taxon>
        <taxon>Verrucomicrobiota</taxon>
        <taxon>Opitutia</taxon>
        <taxon>Puniceicoccales</taxon>
        <taxon>Coraliomargaritaceae</taxon>
        <taxon>Thalassobacterium</taxon>
    </lineage>
</organism>
<gene>
    <name evidence="4" type="ORF">QEH52_14325</name>
</gene>
<dbReference type="CDD" id="cd04623">
    <property type="entry name" value="CBS_pair_bac_euk"/>
    <property type="match status" value="1"/>
</dbReference>
<evidence type="ECO:0000256" key="2">
    <source>
        <dbReference type="PROSITE-ProRule" id="PRU00703"/>
    </source>
</evidence>
<evidence type="ECO:0000313" key="5">
    <source>
        <dbReference type="Proteomes" id="UP001225316"/>
    </source>
</evidence>
<dbReference type="SUPFAM" id="SSF54631">
    <property type="entry name" value="CBS-domain pair"/>
    <property type="match status" value="1"/>
</dbReference>
<dbReference type="InterPro" id="IPR046342">
    <property type="entry name" value="CBS_dom_sf"/>
</dbReference>
<sequence>MNEEFTVSAAVAEMNRQRIGSLLVKREGQVCGIFTERDVLTRVVSAGRDPSVTLVRDVMTEDFQSIRLETSVEDAMHIMTDRRVRHLPVFDDNVLLGMVSIGDVTRWLLKVNEMEAENLRRYIFSEYPS</sequence>
<name>A0ABU1AX18_9BACT</name>
<dbReference type="InterPro" id="IPR000644">
    <property type="entry name" value="CBS_dom"/>
</dbReference>
<accession>A0ABU1AX18</accession>
<dbReference type="PANTHER" id="PTHR43080">
    <property type="entry name" value="CBS DOMAIN-CONTAINING PROTEIN CBSX3, MITOCHONDRIAL"/>
    <property type="match status" value="1"/>
</dbReference>
<dbReference type="Pfam" id="PF00571">
    <property type="entry name" value="CBS"/>
    <property type="match status" value="2"/>
</dbReference>
<protein>
    <submittedName>
        <fullName evidence="4">CBS domain-containing protein</fullName>
    </submittedName>
</protein>
<reference evidence="4 5" key="1">
    <citation type="submission" date="2023-04" db="EMBL/GenBank/DDBJ databases">
        <title>A novel bacteria isolated from coastal sediment.</title>
        <authorList>
            <person name="Liu X.-J."/>
            <person name="Du Z.-J."/>
        </authorList>
    </citation>
    <scope>NUCLEOTIDE SEQUENCE [LARGE SCALE GENOMIC DNA]</scope>
    <source>
        <strain evidence="4 5">SDUM461003</strain>
    </source>
</reference>
<dbReference type="PROSITE" id="PS51371">
    <property type="entry name" value="CBS"/>
    <property type="match status" value="2"/>
</dbReference>
<evidence type="ECO:0000313" key="4">
    <source>
        <dbReference type="EMBL" id="MDQ8208699.1"/>
    </source>
</evidence>
<feature type="domain" description="CBS" evidence="3">
    <location>
        <begin position="1"/>
        <end position="51"/>
    </location>
</feature>
<keyword evidence="1 2" id="KW-0129">CBS domain</keyword>
<evidence type="ECO:0000259" key="3">
    <source>
        <dbReference type="PROSITE" id="PS51371"/>
    </source>
</evidence>
<dbReference type="InterPro" id="IPR044725">
    <property type="entry name" value="CBSX3_CBS_dom"/>
</dbReference>
<proteinExistence type="predicted"/>
<dbReference type="Gene3D" id="3.10.580.10">
    <property type="entry name" value="CBS-domain"/>
    <property type="match status" value="1"/>
</dbReference>
<keyword evidence="5" id="KW-1185">Reference proteome</keyword>
<comment type="caution">
    <text evidence="4">The sequence shown here is derived from an EMBL/GenBank/DDBJ whole genome shotgun (WGS) entry which is preliminary data.</text>
</comment>
<dbReference type="PANTHER" id="PTHR43080:SF2">
    <property type="entry name" value="CBS DOMAIN-CONTAINING PROTEIN"/>
    <property type="match status" value="1"/>
</dbReference>
<dbReference type="Proteomes" id="UP001225316">
    <property type="component" value="Unassembled WGS sequence"/>
</dbReference>
<feature type="domain" description="CBS" evidence="3">
    <location>
        <begin position="59"/>
        <end position="114"/>
    </location>
</feature>
<dbReference type="EMBL" id="JARXHW010000038">
    <property type="protein sequence ID" value="MDQ8208699.1"/>
    <property type="molecule type" value="Genomic_DNA"/>
</dbReference>
<dbReference type="InterPro" id="IPR051257">
    <property type="entry name" value="Diverse_CBS-Domain"/>
</dbReference>